<organism evidence="2 3">
    <name type="scientific">Suillus plorans</name>
    <dbReference type="NCBI Taxonomy" id="116603"/>
    <lineage>
        <taxon>Eukaryota</taxon>
        <taxon>Fungi</taxon>
        <taxon>Dikarya</taxon>
        <taxon>Basidiomycota</taxon>
        <taxon>Agaricomycotina</taxon>
        <taxon>Agaricomycetes</taxon>
        <taxon>Agaricomycetidae</taxon>
        <taxon>Boletales</taxon>
        <taxon>Suillineae</taxon>
        <taxon>Suillaceae</taxon>
        <taxon>Suillus</taxon>
    </lineage>
</organism>
<dbReference type="AlphaFoldDB" id="A0A9P7DHC6"/>
<sequence>MCEIINYAPSGASKTGQDMDRTSARENIRSAAAEMSGPLVKVSGPLSKCQIEWEVIIMQQAFDMNRESAEYEHSVSSSATPVVTRNFLPHPSTIMPSPKKSRGKRKGQDFDNGPPAGRVKNTQTPRTGSVEATNSRPTLPDELSGPRCSGRPNAGTGGRNAQLEKLETVFESLSRKRSLKGSTSFNPDIPRNPQAPEPRKACKSKKNIAPPPYPTAEMNSMDVSESQRDVLQPPSIMTPGTKLNLQPLDNPYATAMVALPRSTAPLPVMSAQLEPGFSNASQRTYQSAALTTFPEHSIDPALRTQASSIGANSEDSGSDESSACDDTEEEDEGVDRDADIGNWGAPQHSQSGMFNIRTTAKEYEPIYKEMMEMIQIILMDEYHGPKLIKQLEEWAAYGW</sequence>
<feature type="region of interest" description="Disordered" evidence="1">
    <location>
        <begin position="174"/>
        <end position="208"/>
    </location>
</feature>
<feature type="compositionally biased region" description="Polar residues" evidence="1">
    <location>
        <begin position="120"/>
        <end position="137"/>
    </location>
</feature>
<evidence type="ECO:0000313" key="2">
    <source>
        <dbReference type="EMBL" id="KAG1792905.1"/>
    </source>
</evidence>
<evidence type="ECO:0000313" key="3">
    <source>
        <dbReference type="Proteomes" id="UP000719766"/>
    </source>
</evidence>
<feature type="compositionally biased region" description="Acidic residues" evidence="1">
    <location>
        <begin position="316"/>
        <end position="334"/>
    </location>
</feature>
<feature type="region of interest" description="Disordered" evidence="1">
    <location>
        <begin position="83"/>
        <end position="162"/>
    </location>
</feature>
<feature type="region of interest" description="Disordered" evidence="1">
    <location>
        <begin position="308"/>
        <end position="349"/>
    </location>
</feature>
<proteinExistence type="predicted"/>
<keyword evidence="3" id="KW-1185">Reference proteome</keyword>
<comment type="caution">
    <text evidence="2">The sequence shown here is derived from an EMBL/GenBank/DDBJ whole genome shotgun (WGS) entry which is preliminary data.</text>
</comment>
<accession>A0A9P7DHC6</accession>
<name>A0A9P7DHC6_9AGAM</name>
<gene>
    <name evidence="2" type="ORF">HD556DRAFT_1308940</name>
</gene>
<dbReference type="RefSeq" id="XP_041159442.1">
    <property type="nucleotide sequence ID" value="XM_041300212.1"/>
</dbReference>
<protein>
    <submittedName>
        <fullName evidence="2">Uncharacterized protein</fullName>
    </submittedName>
</protein>
<evidence type="ECO:0000256" key="1">
    <source>
        <dbReference type="SAM" id="MobiDB-lite"/>
    </source>
</evidence>
<dbReference type="Proteomes" id="UP000719766">
    <property type="component" value="Unassembled WGS sequence"/>
</dbReference>
<dbReference type="EMBL" id="JABBWE010000033">
    <property type="protein sequence ID" value="KAG1792905.1"/>
    <property type="molecule type" value="Genomic_DNA"/>
</dbReference>
<dbReference type="GeneID" id="64593976"/>
<reference evidence="2" key="1">
    <citation type="journal article" date="2020" name="New Phytol.">
        <title>Comparative genomics reveals dynamic genome evolution in host specialist ectomycorrhizal fungi.</title>
        <authorList>
            <person name="Lofgren L.A."/>
            <person name="Nguyen N.H."/>
            <person name="Vilgalys R."/>
            <person name="Ruytinx J."/>
            <person name="Liao H.L."/>
            <person name="Branco S."/>
            <person name="Kuo A."/>
            <person name="LaButti K."/>
            <person name="Lipzen A."/>
            <person name="Andreopoulos W."/>
            <person name="Pangilinan J."/>
            <person name="Riley R."/>
            <person name="Hundley H."/>
            <person name="Na H."/>
            <person name="Barry K."/>
            <person name="Grigoriev I.V."/>
            <person name="Stajich J.E."/>
            <person name="Kennedy P.G."/>
        </authorList>
    </citation>
    <scope>NUCLEOTIDE SEQUENCE</scope>
    <source>
        <strain evidence="2">S12</strain>
    </source>
</reference>